<comment type="function">
    <text evidence="1">Involved in the biosynthesis of the siderophore enterobactin (enterochelin), which is a macrocyclic trimeric lactone of N-(2,3-dihydroxybenzoyl)-serine. The serine trilactone serves as a scaffolding for the three catechol functionalities that provide hexadentate coordination for the tightly ligated iron(2+) atoms. Plays an essential role in the assembly of the enterobactin by catalyzing the transfer of the 4'-phosphopantetheine (Ppant) moiety from coenzyme A to the apo-domains of both EntB (ArCP domain) and EntF (PCP domain) to yield their holo-forms which make them competent for the activation of 2,3-dihydroxybenzoate (DHB) and L-serine, respectively.</text>
</comment>
<evidence type="ECO:0000256" key="5">
    <source>
        <dbReference type="ARBA" id="ARBA00019087"/>
    </source>
</evidence>
<dbReference type="InterPro" id="IPR008278">
    <property type="entry name" value="4-PPantetheinyl_Trfase_dom"/>
</dbReference>
<feature type="binding site" evidence="13">
    <location>
        <position position="4"/>
    </location>
    <ligand>
        <name>Mg(2+)</name>
        <dbReference type="ChEBI" id="CHEBI:18420"/>
    </ligand>
</feature>
<dbReference type="PANTHER" id="PTHR38096:SF1">
    <property type="entry name" value="ENTEROBACTIN SYNTHASE COMPONENT D"/>
    <property type="match status" value="1"/>
</dbReference>
<gene>
    <name evidence="15" type="ORF">FHR65_000529</name>
</gene>
<evidence type="ECO:0000256" key="11">
    <source>
        <dbReference type="ARBA" id="ARBA00049191"/>
    </source>
</evidence>
<evidence type="ECO:0000256" key="3">
    <source>
        <dbReference type="ARBA" id="ARBA00008342"/>
    </source>
</evidence>
<reference evidence="15" key="1">
    <citation type="submission" date="2020-08" db="EMBL/GenBank/DDBJ databases">
        <title>Studying the diversity of plant-associated saprophytic bacteria and their role in host health and plant-pathogen interactions.</title>
        <authorList>
            <person name="Potnis N."/>
        </authorList>
    </citation>
    <scope>NUCLEOTIDE SEQUENCE</scope>
    <source>
        <strain evidence="15">F21</strain>
    </source>
</reference>
<dbReference type="Gene3D" id="3.90.470.20">
    <property type="entry name" value="4'-phosphopantetheinyl transferase domain"/>
    <property type="match status" value="1"/>
</dbReference>
<protein>
    <recommendedName>
        <fullName evidence="5">Enterobactin synthase component D</fullName>
    </recommendedName>
    <alternativeName>
        <fullName evidence="8">4'-phosphopantetheinyl transferase EntD</fullName>
    </alternativeName>
    <alternativeName>
        <fullName evidence="9">Enterochelin synthase D</fullName>
    </alternativeName>
</protein>
<dbReference type="EMBL" id="JACIIQ010000002">
    <property type="protein sequence ID" value="MBB5669010.1"/>
    <property type="molecule type" value="Genomic_DNA"/>
</dbReference>
<keyword evidence="13" id="KW-0460">Magnesium</keyword>
<evidence type="ECO:0000256" key="12">
    <source>
        <dbReference type="PIRSR" id="PIRSR603542-1"/>
    </source>
</evidence>
<feature type="binding site" evidence="12">
    <location>
        <position position="47"/>
    </location>
    <ligand>
        <name>CoA</name>
        <dbReference type="ChEBI" id="CHEBI:57287"/>
    </ligand>
</feature>
<keyword evidence="13" id="KW-0479">Metal-binding</keyword>
<dbReference type="PANTHER" id="PTHR38096">
    <property type="entry name" value="ENTEROBACTIN SYNTHASE COMPONENT D"/>
    <property type="match status" value="1"/>
</dbReference>
<dbReference type="GO" id="GO:0000287">
    <property type="term" value="F:magnesium ion binding"/>
    <property type="evidence" value="ECO:0007669"/>
    <property type="project" value="InterPro"/>
</dbReference>
<feature type="binding site" evidence="12">
    <location>
        <position position="4"/>
    </location>
    <ligand>
        <name>CoA</name>
        <dbReference type="ChEBI" id="CHEBI:57287"/>
    </ligand>
</feature>
<comment type="caution">
    <text evidence="15">The sequence shown here is derived from an EMBL/GenBank/DDBJ whole genome shotgun (WGS) entry which is preliminary data.</text>
</comment>
<dbReference type="SUPFAM" id="SSF56214">
    <property type="entry name" value="4'-phosphopantetheinyl transferase"/>
    <property type="match status" value="1"/>
</dbReference>
<keyword evidence="7" id="KW-0259">Enterobactin biosynthesis</keyword>
<dbReference type="RefSeq" id="WP_049818077.1">
    <property type="nucleotide sequence ID" value="NZ_JACHNM010000001.1"/>
</dbReference>
<evidence type="ECO:0000256" key="10">
    <source>
        <dbReference type="ARBA" id="ARBA00049176"/>
    </source>
</evidence>
<comment type="pathway">
    <text evidence="2">Siderophore biosynthesis; enterobactin biosynthesis.</text>
</comment>
<evidence type="ECO:0000256" key="6">
    <source>
        <dbReference type="ARBA" id="ARBA00022679"/>
    </source>
</evidence>
<dbReference type="GO" id="GO:0005886">
    <property type="term" value="C:plasma membrane"/>
    <property type="evidence" value="ECO:0007669"/>
    <property type="project" value="TreeGrafter"/>
</dbReference>
<evidence type="ECO:0000256" key="2">
    <source>
        <dbReference type="ARBA" id="ARBA00004993"/>
    </source>
</evidence>
<dbReference type="AlphaFoldDB" id="A0AB73GSW0"/>
<evidence type="ECO:0000259" key="14">
    <source>
        <dbReference type="Pfam" id="PF01648"/>
    </source>
</evidence>
<evidence type="ECO:0000256" key="4">
    <source>
        <dbReference type="ARBA" id="ARBA00011503"/>
    </source>
</evidence>
<dbReference type="GO" id="GO:0009239">
    <property type="term" value="P:enterobactin biosynthetic process"/>
    <property type="evidence" value="ECO:0007669"/>
    <property type="project" value="UniProtKB-KW"/>
</dbReference>
<sequence length="118" mass="13223">MGLDVEHWINADQAGQICRLIASQAELELLVALPPERALTLLFSAKEALFKALYPSTRRFMEFSAARLVDANDKELSLQLSEHWSPDWMRGTVVPVRFLLQEAYVSAAALARRTPVAL</sequence>
<feature type="binding site" evidence="13">
    <location>
        <position position="6"/>
    </location>
    <ligand>
        <name>Mg(2+)</name>
        <dbReference type="ChEBI" id="CHEBI:18420"/>
    </ligand>
</feature>
<comment type="catalytic activity">
    <reaction evidence="11">
        <text>apo-[peptidyl-carrier protein] + CoA = holo-[peptidyl-carrier protein] + adenosine 3',5'-bisphosphate + H(+)</text>
        <dbReference type="Rhea" id="RHEA:46228"/>
        <dbReference type="Rhea" id="RHEA-COMP:11479"/>
        <dbReference type="Rhea" id="RHEA-COMP:11480"/>
        <dbReference type="ChEBI" id="CHEBI:15378"/>
        <dbReference type="ChEBI" id="CHEBI:29999"/>
        <dbReference type="ChEBI" id="CHEBI:57287"/>
        <dbReference type="ChEBI" id="CHEBI:58343"/>
        <dbReference type="ChEBI" id="CHEBI:64479"/>
    </reaction>
</comment>
<comment type="catalytic activity">
    <reaction evidence="10">
        <text>apo-[aryl-carrier protein] + CoA = holo-[aryl-carrier protein] + adenosine 3',5'-bisphosphate + H(+)</text>
        <dbReference type="Rhea" id="RHEA:48404"/>
        <dbReference type="Rhea" id="RHEA-COMP:15903"/>
        <dbReference type="Rhea" id="RHEA-COMP:17557"/>
        <dbReference type="ChEBI" id="CHEBI:15378"/>
        <dbReference type="ChEBI" id="CHEBI:29999"/>
        <dbReference type="ChEBI" id="CHEBI:57287"/>
        <dbReference type="ChEBI" id="CHEBI:58343"/>
        <dbReference type="ChEBI" id="CHEBI:64479"/>
    </reaction>
</comment>
<accession>A0AB73GSW0</accession>
<evidence type="ECO:0000256" key="1">
    <source>
        <dbReference type="ARBA" id="ARBA00003937"/>
    </source>
</evidence>
<proteinExistence type="inferred from homology"/>
<dbReference type="Proteomes" id="UP000528595">
    <property type="component" value="Unassembled WGS sequence"/>
</dbReference>
<name>A0AB73GSW0_9XANT</name>
<dbReference type="InterPro" id="IPR003542">
    <property type="entry name" value="Enbac_synth_compD-like"/>
</dbReference>
<dbReference type="Pfam" id="PF01648">
    <property type="entry name" value="ACPS"/>
    <property type="match status" value="1"/>
</dbReference>
<keyword evidence="6 15" id="KW-0808">Transferase</keyword>
<evidence type="ECO:0000256" key="13">
    <source>
        <dbReference type="PIRSR" id="PIRSR603542-2"/>
    </source>
</evidence>
<evidence type="ECO:0000313" key="15">
    <source>
        <dbReference type="EMBL" id="MBB5669010.1"/>
    </source>
</evidence>
<evidence type="ECO:0000256" key="8">
    <source>
        <dbReference type="ARBA" id="ARBA00029894"/>
    </source>
</evidence>
<dbReference type="GO" id="GO:0009366">
    <property type="term" value="C:enterobactin synthetase complex"/>
    <property type="evidence" value="ECO:0007669"/>
    <property type="project" value="InterPro"/>
</dbReference>
<feature type="domain" description="4'-phosphopantetheinyl transferase" evidence="14">
    <location>
        <begin position="1"/>
        <end position="88"/>
    </location>
</feature>
<evidence type="ECO:0000256" key="9">
    <source>
        <dbReference type="ARBA" id="ARBA00031996"/>
    </source>
</evidence>
<dbReference type="InterPro" id="IPR037143">
    <property type="entry name" value="4-PPantetheinyl_Trfase_dom_sf"/>
</dbReference>
<comment type="subunit">
    <text evidence="4">EntB, EntD, EntE, and EntF form a multienzyme complex called enterobactin synthase.</text>
</comment>
<feature type="binding site" evidence="12">
    <location>
        <position position="51"/>
    </location>
    <ligand>
        <name>CoA</name>
        <dbReference type="ChEBI" id="CHEBI:57287"/>
    </ligand>
</feature>
<comment type="similarity">
    <text evidence="3">Belongs to the P-Pant transferase superfamily. EntD family.</text>
</comment>
<organism evidence="15">
    <name type="scientific">Xanthomonas arboricola</name>
    <dbReference type="NCBI Taxonomy" id="56448"/>
    <lineage>
        <taxon>Bacteria</taxon>
        <taxon>Pseudomonadati</taxon>
        <taxon>Pseudomonadota</taxon>
        <taxon>Gammaproteobacteria</taxon>
        <taxon>Lysobacterales</taxon>
        <taxon>Lysobacteraceae</taxon>
        <taxon>Xanthomonas</taxon>
    </lineage>
</organism>
<evidence type="ECO:0000256" key="7">
    <source>
        <dbReference type="ARBA" id="ARBA00023191"/>
    </source>
</evidence>
<comment type="cofactor">
    <cofactor evidence="13">
        <name>Mg(2+)</name>
        <dbReference type="ChEBI" id="CHEBI:18420"/>
    </cofactor>
</comment>
<dbReference type="GO" id="GO:0008897">
    <property type="term" value="F:holo-[acyl-carrier-protein] synthase activity"/>
    <property type="evidence" value="ECO:0007669"/>
    <property type="project" value="InterPro"/>
</dbReference>